<feature type="transmembrane region" description="Helical" evidence="2">
    <location>
        <begin position="113"/>
        <end position="132"/>
    </location>
</feature>
<evidence type="ECO:0000256" key="1">
    <source>
        <dbReference type="SAM" id="MobiDB-lite"/>
    </source>
</evidence>
<accession>A0A1B9DH10</accession>
<keyword evidence="2" id="KW-0472">Membrane</keyword>
<gene>
    <name evidence="4" type="ORF">FBGL_15475</name>
    <name evidence="3" type="ORF">FGL01_19050</name>
    <name evidence="5" type="ORF">SAMN05192550_1992</name>
</gene>
<reference evidence="3 8" key="4">
    <citation type="submission" date="2019-07" db="EMBL/GenBank/DDBJ databases">
        <title>Whole genome shotgun sequence of Flavobacterium glycines NBRC 105008.</title>
        <authorList>
            <person name="Hosoyama A."/>
            <person name="Uohara A."/>
            <person name="Ohji S."/>
            <person name="Ichikawa N."/>
        </authorList>
    </citation>
    <scope>NUCLEOTIDE SEQUENCE [LARGE SCALE GENOMIC DNA]</scope>
    <source>
        <strain evidence="3 8">NBRC 105008</strain>
    </source>
</reference>
<keyword evidence="2" id="KW-1133">Transmembrane helix</keyword>
<keyword evidence="2" id="KW-0812">Transmembrane</keyword>
<dbReference type="Proteomes" id="UP000182367">
    <property type="component" value="Unassembled WGS sequence"/>
</dbReference>
<keyword evidence="7" id="KW-1185">Reference proteome</keyword>
<dbReference type="EMBL" id="BJVF01000002">
    <property type="protein sequence ID" value="GEL11166.1"/>
    <property type="molecule type" value="Genomic_DNA"/>
</dbReference>
<dbReference type="OrthoDB" id="9921321at2"/>
<sequence length="176" mass="20777">MNKKKAIRILEEQKQKILSSEHPNNDEWTFETASYIKDFFGFDSTEYAWISQFKWHVKYIDHPIFGNEDEADRALREKPKKAIIFLDNCIRTLNNKGLFKKSKRNFLSDKTNFELISIVFGFCVFVFWIGYWTKTVELFSLKNKAENSISFVSDTTSQKITNPKEKSTESSKYKPK</sequence>
<dbReference type="AlphaFoldDB" id="A0A1B9DH10"/>
<feature type="region of interest" description="Disordered" evidence="1">
    <location>
        <begin position="155"/>
        <end position="176"/>
    </location>
</feature>
<evidence type="ECO:0000313" key="7">
    <source>
        <dbReference type="Proteomes" id="UP000182367"/>
    </source>
</evidence>
<evidence type="ECO:0000256" key="2">
    <source>
        <dbReference type="SAM" id="Phobius"/>
    </source>
</evidence>
<feature type="compositionally biased region" description="Basic and acidic residues" evidence="1">
    <location>
        <begin position="162"/>
        <end position="176"/>
    </location>
</feature>
<dbReference type="EMBL" id="LVEO01000029">
    <property type="protein sequence ID" value="OCB68965.1"/>
    <property type="molecule type" value="Genomic_DNA"/>
</dbReference>
<dbReference type="Proteomes" id="UP000093226">
    <property type="component" value="Unassembled WGS sequence"/>
</dbReference>
<evidence type="ECO:0000313" key="5">
    <source>
        <dbReference type="EMBL" id="SDJ35857.1"/>
    </source>
</evidence>
<dbReference type="Proteomes" id="UP000321579">
    <property type="component" value="Unassembled WGS sequence"/>
</dbReference>
<protein>
    <submittedName>
        <fullName evidence="4">Uncharacterized protein</fullName>
    </submittedName>
</protein>
<reference evidence="6" key="1">
    <citation type="submission" date="2016-03" db="EMBL/GenBank/DDBJ databases">
        <title>Draft genome sequence of Paenibacillus glacialis DSM 22343.</title>
        <authorList>
            <person name="Shin S.-K."/>
            <person name="Yi H."/>
        </authorList>
    </citation>
    <scope>NUCLEOTIDE SEQUENCE [LARGE SCALE GENOMIC DNA]</scope>
    <source>
        <strain evidence="6">NBRC 105008</strain>
    </source>
</reference>
<reference evidence="5 7" key="3">
    <citation type="submission" date="2016-10" db="EMBL/GenBank/DDBJ databases">
        <authorList>
            <person name="Varghese N."/>
            <person name="Submissions S."/>
        </authorList>
    </citation>
    <scope>NUCLEOTIDE SEQUENCE [LARGE SCALE GENOMIC DNA]</scope>
    <source>
        <strain evidence="5 7">Gm-149</strain>
    </source>
</reference>
<dbReference type="EMBL" id="FNEO01000002">
    <property type="protein sequence ID" value="SDJ35857.1"/>
    <property type="molecule type" value="Genomic_DNA"/>
</dbReference>
<evidence type="ECO:0000313" key="3">
    <source>
        <dbReference type="EMBL" id="GEL11166.1"/>
    </source>
</evidence>
<dbReference type="RefSeq" id="WP_066329938.1">
    <property type="nucleotide sequence ID" value="NZ_BJVF01000002.1"/>
</dbReference>
<reference evidence="4" key="2">
    <citation type="submission" date="2016-03" db="EMBL/GenBank/DDBJ databases">
        <authorList>
            <person name="Ploux O."/>
        </authorList>
    </citation>
    <scope>NUCLEOTIDE SEQUENCE</scope>
    <source>
        <strain evidence="4">NBRC 105008</strain>
    </source>
</reference>
<organism evidence="4 6">
    <name type="scientific">Flavobacterium glycines</name>
    <dbReference type="NCBI Taxonomy" id="551990"/>
    <lineage>
        <taxon>Bacteria</taxon>
        <taxon>Pseudomonadati</taxon>
        <taxon>Bacteroidota</taxon>
        <taxon>Flavobacteriia</taxon>
        <taxon>Flavobacteriales</taxon>
        <taxon>Flavobacteriaceae</taxon>
        <taxon>Flavobacterium</taxon>
    </lineage>
</organism>
<evidence type="ECO:0000313" key="8">
    <source>
        <dbReference type="Proteomes" id="UP000321579"/>
    </source>
</evidence>
<name>A0A1B9DH10_9FLAO</name>
<comment type="caution">
    <text evidence="4">The sequence shown here is derived from an EMBL/GenBank/DDBJ whole genome shotgun (WGS) entry which is preliminary data.</text>
</comment>
<evidence type="ECO:0000313" key="6">
    <source>
        <dbReference type="Proteomes" id="UP000093226"/>
    </source>
</evidence>
<proteinExistence type="predicted"/>
<evidence type="ECO:0000313" key="4">
    <source>
        <dbReference type="EMBL" id="OCB68965.1"/>
    </source>
</evidence>